<dbReference type="VEuPathDB" id="VectorBase:ADAR2_005910"/>
<dbReference type="Pfam" id="PF21361">
    <property type="entry name" value="Sina_ZnF"/>
    <property type="match status" value="1"/>
</dbReference>
<dbReference type="Gene3D" id="3.30.40.10">
    <property type="entry name" value="Zinc/RING finger domain, C3HC4 (zinc finger)"/>
    <property type="match status" value="1"/>
</dbReference>
<dbReference type="GO" id="GO:0008270">
    <property type="term" value="F:zinc ion binding"/>
    <property type="evidence" value="ECO:0007669"/>
    <property type="project" value="UniProtKB-KW"/>
</dbReference>
<dbReference type="eggNOG" id="ENOG502T2DF">
    <property type="taxonomic scope" value="Eukaryota"/>
</dbReference>
<dbReference type="PROSITE" id="PS51081">
    <property type="entry name" value="ZF_SIAH"/>
    <property type="match status" value="1"/>
</dbReference>
<keyword evidence="2 4" id="KW-0863">Zinc-finger</keyword>
<reference evidence="8" key="4">
    <citation type="submission" date="2015-06" db="UniProtKB">
        <authorList>
            <consortium name="EnsemblMetazoa"/>
        </authorList>
    </citation>
    <scope>IDENTIFICATION</scope>
</reference>
<dbReference type="InterPro" id="IPR013010">
    <property type="entry name" value="Znf_SIAH"/>
</dbReference>
<keyword evidence="9" id="KW-1185">Reference proteome</keyword>
<evidence type="ECO:0000256" key="1">
    <source>
        <dbReference type="ARBA" id="ARBA00022723"/>
    </source>
</evidence>
<feature type="compositionally biased region" description="Low complexity" evidence="5">
    <location>
        <begin position="319"/>
        <end position="339"/>
    </location>
</feature>
<dbReference type="EnsemblMetazoa" id="ADAC008380-RA">
    <property type="protein sequence ID" value="ADAC008380-PA"/>
    <property type="gene ID" value="ADAC008380"/>
</dbReference>
<dbReference type="GO" id="GO:0016567">
    <property type="term" value="P:protein ubiquitination"/>
    <property type="evidence" value="ECO:0007669"/>
    <property type="project" value="UniProtKB-UniPathway"/>
</dbReference>
<gene>
    <name evidence="7" type="ORF">AND_008380</name>
</gene>
<keyword evidence="1" id="KW-0479">Metal-binding</keyword>
<dbReference type="Proteomes" id="UP000000673">
    <property type="component" value="Unassembled WGS sequence"/>
</dbReference>
<name>W5J9D9_ANODA</name>
<feature type="region of interest" description="Disordered" evidence="5">
    <location>
        <begin position="202"/>
        <end position="224"/>
    </location>
</feature>
<reference evidence="7" key="2">
    <citation type="submission" date="2010-05" db="EMBL/GenBank/DDBJ databases">
        <authorList>
            <person name="Almeida L.G."/>
            <person name="Nicolas M.F."/>
            <person name="Souza R.C."/>
            <person name="Vasconcelos A.T.R."/>
        </authorList>
    </citation>
    <scope>NUCLEOTIDE SEQUENCE</scope>
</reference>
<dbReference type="AlphaFoldDB" id="W5J9D9"/>
<dbReference type="InterPro" id="IPR004162">
    <property type="entry name" value="SINA-like_animal"/>
</dbReference>
<evidence type="ECO:0000256" key="2">
    <source>
        <dbReference type="ARBA" id="ARBA00022771"/>
    </source>
</evidence>
<feature type="compositionally biased region" description="Low complexity" evidence="5">
    <location>
        <begin position="386"/>
        <end position="395"/>
    </location>
</feature>
<dbReference type="PANTHER" id="PTHR45877:SF2">
    <property type="entry name" value="E3 UBIQUITIN-PROTEIN LIGASE SINA-RELATED"/>
    <property type="match status" value="1"/>
</dbReference>
<feature type="compositionally biased region" description="Polar residues" evidence="5">
    <location>
        <begin position="370"/>
        <end position="385"/>
    </location>
</feature>
<dbReference type="OMA" id="QYCYELE"/>
<dbReference type="VEuPathDB" id="VectorBase:ADAC008380"/>
<reference evidence="7" key="3">
    <citation type="journal article" date="2013" name="Nucleic Acids Res.">
        <title>The genome of Anopheles darlingi, the main neotropical malaria vector.</title>
        <authorList>
            <person name="Marinotti O."/>
            <person name="Cerqueira G.C."/>
            <person name="de Almeida L.G."/>
            <person name="Ferro M.I."/>
            <person name="Loreto E.L."/>
            <person name="Zaha A."/>
            <person name="Teixeira S.M."/>
            <person name="Wespiser A.R."/>
            <person name="Almeida E Silva A."/>
            <person name="Schlindwein A.D."/>
            <person name="Pacheco A.C."/>
            <person name="Silva A.L."/>
            <person name="Graveley B.R."/>
            <person name="Walenz B.P."/>
            <person name="Lima Bde A."/>
            <person name="Ribeiro C.A."/>
            <person name="Nunes-Silva C.G."/>
            <person name="de Carvalho C.R."/>
            <person name="Soares C.M."/>
            <person name="de Menezes C.B."/>
            <person name="Matiolli C."/>
            <person name="Caffrey D."/>
            <person name="Araujo D.A."/>
            <person name="de Oliveira D.M."/>
            <person name="Golenbock D."/>
            <person name="Grisard E.C."/>
            <person name="Fantinatti-Garboggini F."/>
            <person name="de Carvalho F.M."/>
            <person name="Barcellos F.G."/>
            <person name="Prosdocimi F."/>
            <person name="May G."/>
            <person name="Azevedo Junior G.M."/>
            <person name="Guimaraes G.M."/>
            <person name="Goldman G.H."/>
            <person name="Padilha I.Q."/>
            <person name="Batista Jda S."/>
            <person name="Ferro J.A."/>
            <person name="Ribeiro J.M."/>
            <person name="Fietto J.L."/>
            <person name="Dabbas K.M."/>
            <person name="Cerdeira L."/>
            <person name="Agnez-Lima L.F."/>
            <person name="Brocchi M."/>
            <person name="de Carvalho M.O."/>
            <person name="Teixeira Mde M."/>
            <person name="Diniz Maia Mde M."/>
            <person name="Goldman M.H."/>
            <person name="Cruz Schneider M.P."/>
            <person name="Felipe M.S."/>
            <person name="Hungria M."/>
            <person name="Nicolas M.F."/>
            <person name="Pereira M."/>
            <person name="Montes M.A."/>
            <person name="Cantao M.E."/>
            <person name="Vincentz M."/>
            <person name="Rafael M.S."/>
            <person name="Silverman N."/>
            <person name="Stoco P.H."/>
            <person name="Souza R.C."/>
            <person name="Vicentini R."/>
            <person name="Gazzinelli R.T."/>
            <person name="Neves Rde O."/>
            <person name="Silva R."/>
            <person name="Astolfi-Filho S."/>
            <person name="Maciel T.E."/>
            <person name="Urmenyi T.P."/>
            <person name="Tadei W.P."/>
            <person name="Camargo E.P."/>
            <person name="de Vasconcelos A.T."/>
        </authorList>
    </citation>
    <scope>NUCLEOTIDE SEQUENCE</scope>
</reference>
<evidence type="ECO:0000313" key="9">
    <source>
        <dbReference type="Proteomes" id="UP000000673"/>
    </source>
</evidence>
<dbReference type="EMBL" id="ADMH02002004">
    <property type="protein sequence ID" value="ETN60013.1"/>
    <property type="molecule type" value="Genomic_DNA"/>
</dbReference>
<dbReference type="SUPFAM" id="SSF49599">
    <property type="entry name" value="TRAF domain-like"/>
    <property type="match status" value="1"/>
</dbReference>
<evidence type="ECO:0000256" key="3">
    <source>
        <dbReference type="ARBA" id="ARBA00022833"/>
    </source>
</evidence>
<reference evidence="7 9" key="1">
    <citation type="journal article" date="2010" name="BMC Genomics">
        <title>Combination of measures distinguishes pre-miRNAs from other stem-loops in the genome of the newly sequenced Anopheles darlingi.</title>
        <authorList>
            <person name="Mendes N.D."/>
            <person name="Freitas A.T."/>
            <person name="Vasconcelos A.T."/>
            <person name="Sagot M.F."/>
        </authorList>
    </citation>
    <scope>NUCLEOTIDE SEQUENCE</scope>
</reference>
<dbReference type="GO" id="GO:0005737">
    <property type="term" value="C:cytoplasm"/>
    <property type="evidence" value="ECO:0007669"/>
    <property type="project" value="TreeGrafter"/>
</dbReference>
<evidence type="ECO:0000259" key="6">
    <source>
        <dbReference type="PROSITE" id="PS51081"/>
    </source>
</evidence>
<dbReference type="GO" id="GO:0043161">
    <property type="term" value="P:proteasome-mediated ubiquitin-dependent protein catabolic process"/>
    <property type="evidence" value="ECO:0007669"/>
    <property type="project" value="TreeGrafter"/>
</dbReference>
<feature type="compositionally biased region" description="Polar residues" evidence="5">
    <location>
        <begin position="207"/>
        <end position="219"/>
    </location>
</feature>
<dbReference type="InterPro" id="IPR013083">
    <property type="entry name" value="Znf_RING/FYVE/PHD"/>
</dbReference>
<organism evidence="7">
    <name type="scientific">Anopheles darlingi</name>
    <name type="common">Mosquito</name>
    <dbReference type="NCBI Taxonomy" id="43151"/>
    <lineage>
        <taxon>Eukaryota</taxon>
        <taxon>Metazoa</taxon>
        <taxon>Ecdysozoa</taxon>
        <taxon>Arthropoda</taxon>
        <taxon>Hexapoda</taxon>
        <taxon>Insecta</taxon>
        <taxon>Pterygota</taxon>
        <taxon>Neoptera</taxon>
        <taxon>Endopterygota</taxon>
        <taxon>Diptera</taxon>
        <taxon>Nematocera</taxon>
        <taxon>Culicoidea</taxon>
        <taxon>Culicidae</taxon>
        <taxon>Anophelinae</taxon>
        <taxon>Anopheles</taxon>
    </lineage>
</organism>
<dbReference type="HOGENOM" id="CLU_564089_0_0_1"/>
<feature type="region of interest" description="Disordered" evidence="5">
    <location>
        <begin position="288"/>
        <end position="395"/>
    </location>
</feature>
<protein>
    <submittedName>
        <fullName evidence="8">E3 ubiquitin-protein ligase</fullName>
    </submittedName>
</protein>
<dbReference type="PANTHER" id="PTHR45877">
    <property type="entry name" value="E3 UBIQUITIN-PROTEIN LIGASE SIAH2"/>
    <property type="match status" value="1"/>
</dbReference>
<feature type="domain" description="SIAH-type" evidence="6">
    <location>
        <begin position="63"/>
        <end position="126"/>
    </location>
</feature>
<evidence type="ECO:0000313" key="7">
    <source>
        <dbReference type="EMBL" id="ETN60013.1"/>
    </source>
</evidence>
<dbReference type="GO" id="GO:0061630">
    <property type="term" value="F:ubiquitin protein ligase activity"/>
    <property type="evidence" value="ECO:0007669"/>
    <property type="project" value="TreeGrafter"/>
</dbReference>
<dbReference type="UniPathway" id="UPA00143"/>
<evidence type="ECO:0000256" key="4">
    <source>
        <dbReference type="PROSITE-ProRule" id="PRU00455"/>
    </source>
</evidence>
<sequence>MEIERLKCKRCGKFPDGEVVQCTAKEHIVCVPCMVSQKTNLCVCGAKLSEKRQRNPIEQLLQHAKTSCRYEENGCTWQFTATEMDSHVEECKFRPYRCITSTLNVLQCEWIGLQHEIEKHLLEQHKELGPVFRFRESSSLVFCDNISIGGLKLVDAFSKHFLFYFFSDADRGTICFLMIYFGRHEESDQYCYELEIRSLPIAPPPEQSATPTKDATSGPASEERPAMVRSVKFVERCYSDSENLTEVIEDERCIALSHQQIFEPGRERNVSESAATVAMADNSSAAGAAAGATGTKPKPKPPPFVFPNKGKLAPNTKRSGGPAVASGAASSSSSASSKSGSGGGGGSRPISGGSTPIDGPPLPSPGIMRSPSSASTVALGSQGHESLSSRNSGCSSYSSINKVVVVGLHSPFEKPENSPLMTPSINKHEVPPTWMASSTTATYQINSQFHRSYSLNQEVYQDPMVKACIRNVGPRVAENTPSHAIQPYKVKDDRGYILRHPTNSLFKPHLAHRQCPR</sequence>
<keyword evidence="3" id="KW-0862">Zinc</keyword>
<proteinExistence type="predicted"/>
<evidence type="ECO:0000313" key="8">
    <source>
        <dbReference type="EnsemblMetazoa" id="ADAC008380-PA"/>
    </source>
</evidence>
<dbReference type="GO" id="GO:0031624">
    <property type="term" value="F:ubiquitin conjugating enzyme binding"/>
    <property type="evidence" value="ECO:0007669"/>
    <property type="project" value="TreeGrafter"/>
</dbReference>
<accession>W5J9D9</accession>
<evidence type="ECO:0000256" key="5">
    <source>
        <dbReference type="SAM" id="MobiDB-lite"/>
    </source>
</evidence>
<dbReference type="STRING" id="43151.W5J9D9"/>